<proteinExistence type="predicted"/>
<dbReference type="FunFam" id="1.10.10.60:FF:000132">
    <property type="entry name" value="AraC family transcriptional regulator"/>
    <property type="match status" value="1"/>
</dbReference>
<dbReference type="GO" id="GO:0003700">
    <property type="term" value="F:DNA-binding transcription factor activity"/>
    <property type="evidence" value="ECO:0007669"/>
    <property type="project" value="InterPro"/>
</dbReference>
<dbReference type="RefSeq" id="WP_104005823.1">
    <property type="nucleotide sequence ID" value="NZ_FNVQ01000009.1"/>
</dbReference>
<keyword evidence="2" id="KW-0805">Transcription regulation</keyword>
<dbReference type="SUPFAM" id="SSF46689">
    <property type="entry name" value="Homeodomain-like"/>
    <property type="match status" value="1"/>
</dbReference>
<dbReference type="Gene3D" id="2.60.120.10">
    <property type="entry name" value="Jelly Rolls"/>
    <property type="match status" value="1"/>
</dbReference>
<evidence type="ECO:0000259" key="5">
    <source>
        <dbReference type="PROSITE" id="PS01124"/>
    </source>
</evidence>
<dbReference type="PROSITE" id="PS01124">
    <property type="entry name" value="HTH_ARAC_FAMILY_2"/>
    <property type="match status" value="1"/>
</dbReference>
<dbReference type="InterPro" id="IPR003313">
    <property type="entry name" value="AraC-bd"/>
</dbReference>
<dbReference type="PANTHER" id="PTHR11019">
    <property type="entry name" value="HTH-TYPE TRANSCRIPTIONAL REGULATOR NIMR"/>
    <property type="match status" value="1"/>
</dbReference>
<sequence>MKITGHFLSPTRQAEILPFETASRSIVGFACDYPAGLSSGMHSHPRAQLLYATSGVMRVDTQDTSYLVPPTTALFLPANVEHAISMDGPVAMRALFMREEVAARVANVTKVIAISGLLRELILAVCAETVEWELEGRGYYLTELTLDEIARAEPLPLGLQLPSDARLLRVVMGLLKRPHDRSNLEEWSDVASASSRTLARLFRAETGMSFRQWRQQARLTAALSALSTGGSPARAAAIAGFDSVPAFGAAFRGLFGITPGQARRRYFGSRDE</sequence>
<dbReference type="SMART" id="SM00342">
    <property type="entry name" value="HTH_ARAC"/>
    <property type="match status" value="1"/>
</dbReference>
<dbReference type="Gene3D" id="1.10.10.60">
    <property type="entry name" value="Homeodomain-like"/>
    <property type="match status" value="1"/>
</dbReference>
<dbReference type="Proteomes" id="UP000236745">
    <property type="component" value="Unassembled WGS sequence"/>
</dbReference>
<evidence type="ECO:0000313" key="7">
    <source>
        <dbReference type="Proteomes" id="UP000236745"/>
    </source>
</evidence>
<dbReference type="InterPro" id="IPR009057">
    <property type="entry name" value="Homeodomain-like_sf"/>
</dbReference>
<dbReference type="InterPro" id="IPR011051">
    <property type="entry name" value="RmlC_Cupin_sf"/>
</dbReference>
<keyword evidence="1" id="KW-0678">Repressor</keyword>
<protein>
    <submittedName>
        <fullName evidence="6">Transcriptional regulator, AraC family</fullName>
    </submittedName>
</protein>
<reference evidence="6 7" key="1">
    <citation type="submission" date="2016-10" db="EMBL/GenBank/DDBJ databases">
        <authorList>
            <person name="de Groot N.N."/>
        </authorList>
    </citation>
    <scope>NUCLEOTIDE SEQUENCE [LARGE SCALE GENOMIC DNA]</scope>
    <source>
        <strain evidence="6 7">DSM 22012</strain>
    </source>
</reference>
<evidence type="ECO:0000256" key="2">
    <source>
        <dbReference type="ARBA" id="ARBA00023015"/>
    </source>
</evidence>
<dbReference type="InterPro" id="IPR014710">
    <property type="entry name" value="RmlC-like_jellyroll"/>
</dbReference>
<dbReference type="GO" id="GO:0043565">
    <property type="term" value="F:sequence-specific DNA binding"/>
    <property type="evidence" value="ECO:0007669"/>
    <property type="project" value="InterPro"/>
</dbReference>
<keyword evidence="3" id="KW-0238">DNA-binding</keyword>
<dbReference type="EMBL" id="FNVQ01000009">
    <property type="protein sequence ID" value="SEG88024.1"/>
    <property type="molecule type" value="Genomic_DNA"/>
</dbReference>
<dbReference type="PANTHER" id="PTHR11019:SF159">
    <property type="entry name" value="TRANSCRIPTIONAL REGULATOR-RELATED"/>
    <property type="match status" value="1"/>
</dbReference>
<dbReference type="OrthoDB" id="5949386at2"/>
<keyword evidence="4" id="KW-0804">Transcription</keyword>
<name>A0A1H6DSJ0_9GAMM</name>
<keyword evidence="7" id="KW-1185">Reference proteome</keyword>
<accession>A0A1H6DSJ0</accession>
<organism evidence="6 7">
    <name type="scientific">Marinobacterium lutimaris</name>
    <dbReference type="NCBI Taxonomy" id="568106"/>
    <lineage>
        <taxon>Bacteria</taxon>
        <taxon>Pseudomonadati</taxon>
        <taxon>Pseudomonadota</taxon>
        <taxon>Gammaproteobacteria</taxon>
        <taxon>Oceanospirillales</taxon>
        <taxon>Oceanospirillaceae</taxon>
        <taxon>Marinobacterium</taxon>
    </lineage>
</organism>
<dbReference type="CDD" id="cd06124">
    <property type="entry name" value="cupin_NimR-like_N"/>
    <property type="match status" value="1"/>
</dbReference>
<gene>
    <name evidence="6" type="ORF">SAMN05444390_10914</name>
</gene>
<dbReference type="InterPro" id="IPR018060">
    <property type="entry name" value="HTH_AraC"/>
</dbReference>
<dbReference type="Pfam" id="PF02311">
    <property type="entry name" value="AraC_binding"/>
    <property type="match status" value="1"/>
</dbReference>
<evidence type="ECO:0000256" key="4">
    <source>
        <dbReference type="ARBA" id="ARBA00023163"/>
    </source>
</evidence>
<feature type="domain" description="HTH araC/xylS-type" evidence="5">
    <location>
        <begin position="165"/>
        <end position="265"/>
    </location>
</feature>
<dbReference type="Pfam" id="PF12833">
    <property type="entry name" value="HTH_18"/>
    <property type="match status" value="1"/>
</dbReference>
<evidence type="ECO:0000256" key="3">
    <source>
        <dbReference type="ARBA" id="ARBA00023125"/>
    </source>
</evidence>
<dbReference type="AlphaFoldDB" id="A0A1H6DSJ0"/>
<dbReference type="SUPFAM" id="SSF51182">
    <property type="entry name" value="RmlC-like cupins"/>
    <property type="match status" value="1"/>
</dbReference>
<evidence type="ECO:0000256" key="1">
    <source>
        <dbReference type="ARBA" id="ARBA00022491"/>
    </source>
</evidence>
<evidence type="ECO:0000313" key="6">
    <source>
        <dbReference type="EMBL" id="SEG88024.1"/>
    </source>
</evidence>